<reference evidence="3 4" key="1">
    <citation type="journal article" date="2013" name="Sci. Rep.">
        <title>Extraordinary expansion of a Sorangium cellulosum genome from an alkaline milieu.</title>
        <authorList>
            <person name="Han K."/>
            <person name="Li Z.F."/>
            <person name="Peng R."/>
            <person name="Zhu L.P."/>
            <person name="Zhou T."/>
            <person name="Wang L.G."/>
            <person name="Li S.G."/>
            <person name="Zhang X.B."/>
            <person name="Hu W."/>
            <person name="Wu Z.H."/>
            <person name="Qin N."/>
            <person name="Li Y.Z."/>
        </authorList>
    </citation>
    <scope>NUCLEOTIDE SEQUENCE [LARGE SCALE GENOMIC DNA]</scope>
    <source>
        <strain evidence="3 4">So0157-2</strain>
    </source>
</reference>
<organism evidence="3 4">
    <name type="scientific">Sorangium cellulosum So0157-2</name>
    <dbReference type="NCBI Taxonomy" id="1254432"/>
    <lineage>
        <taxon>Bacteria</taxon>
        <taxon>Pseudomonadati</taxon>
        <taxon>Myxococcota</taxon>
        <taxon>Polyangia</taxon>
        <taxon>Polyangiales</taxon>
        <taxon>Polyangiaceae</taxon>
        <taxon>Sorangium</taxon>
    </lineage>
</organism>
<dbReference type="KEGG" id="scu:SCE1572_12125"/>
<dbReference type="Proteomes" id="UP000014803">
    <property type="component" value="Chromosome"/>
</dbReference>
<sequence>MVKQKPITLLHLSDMQFGPHHRFEGPSSPGSLLQRLRDDLERLRDEEGIRPDLVLLTGDLTEYGMKSQFDQLLSFAHGLTEVTELAPRRVVVVPGNHDVNWKLCQAHPLARPQALCSRRVARRPARRPRARAHRAPPL</sequence>
<dbReference type="SUPFAM" id="SSF56300">
    <property type="entry name" value="Metallo-dependent phosphatases"/>
    <property type="match status" value="1"/>
</dbReference>
<dbReference type="EMBL" id="CP003969">
    <property type="protein sequence ID" value="AGP35197.1"/>
    <property type="molecule type" value="Genomic_DNA"/>
</dbReference>
<evidence type="ECO:0000259" key="2">
    <source>
        <dbReference type="Pfam" id="PF00149"/>
    </source>
</evidence>
<dbReference type="HOGENOM" id="CLU_1853917_0_0_7"/>
<evidence type="ECO:0000313" key="3">
    <source>
        <dbReference type="EMBL" id="AGP35197.1"/>
    </source>
</evidence>
<gene>
    <name evidence="3" type="ORF">SCE1572_12125</name>
</gene>
<feature type="domain" description="Calcineurin-like phosphoesterase" evidence="2">
    <location>
        <begin position="8"/>
        <end position="101"/>
    </location>
</feature>
<dbReference type="GO" id="GO:0016787">
    <property type="term" value="F:hydrolase activity"/>
    <property type="evidence" value="ECO:0007669"/>
    <property type="project" value="InterPro"/>
</dbReference>
<dbReference type="RefSeq" id="WP_020734397.1">
    <property type="nucleotide sequence ID" value="NC_021658.1"/>
</dbReference>
<dbReference type="InterPro" id="IPR004843">
    <property type="entry name" value="Calcineurin-like_PHP"/>
</dbReference>
<protein>
    <recommendedName>
        <fullName evidence="2">Calcineurin-like phosphoesterase domain-containing protein</fullName>
    </recommendedName>
</protein>
<dbReference type="OrthoDB" id="9794568at2"/>
<proteinExistence type="predicted"/>
<dbReference type="PATRIC" id="fig|1254432.3.peg.2720"/>
<dbReference type="STRING" id="1254432.SCE1572_12125"/>
<accession>S4XPS4</accession>
<dbReference type="eggNOG" id="COG1409">
    <property type="taxonomic scope" value="Bacteria"/>
</dbReference>
<dbReference type="AlphaFoldDB" id="S4XPS4"/>
<name>S4XPS4_SORCE</name>
<feature type="region of interest" description="Disordered" evidence="1">
    <location>
        <begin position="119"/>
        <end position="138"/>
    </location>
</feature>
<evidence type="ECO:0000313" key="4">
    <source>
        <dbReference type="Proteomes" id="UP000014803"/>
    </source>
</evidence>
<evidence type="ECO:0000256" key="1">
    <source>
        <dbReference type="SAM" id="MobiDB-lite"/>
    </source>
</evidence>
<dbReference type="Gene3D" id="3.60.21.10">
    <property type="match status" value="1"/>
</dbReference>
<dbReference type="Pfam" id="PF00149">
    <property type="entry name" value="Metallophos"/>
    <property type="match status" value="1"/>
</dbReference>
<dbReference type="InterPro" id="IPR029052">
    <property type="entry name" value="Metallo-depent_PP-like"/>
</dbReference>